<dbReference type="Proteomes" id="UP000264702">
    <property type="component" value="Unassembled WGS sequence"/>
</dbReference>
<feature type="domain" description="TPM" evidence="4">
    <location>
        <begin position="47"/>
        <end position="168"/>
    </location>
</feature>
<keyword evidence="2" id="KW-1133">Transmembrane helix</keyword>
<evidence type="ECO:0000256" key="1">
    <source>
        <dbReference type="SAM" id="MobiDB-lite"/>
    </source>
</evidence>
<feature type="region of interest" description="Disordered" evidence="1">
    <location>
        <begin position="240"/>
        <end position="273"/>
    </location>
</feature>
<keyword evidence="2" id="KW-0472">Membrane</keyword>
<dbReference type="PANTHER" id="PTHR30373">
    <property type="entry name" value="UPF0603 PROTEIN YGCG"/>
    <property type="match status" value="1"/>
</dbReference>
<feature type="transmembrane region" description="Helical" evidence="2">
    <location>
        <begin position="198"/>
        <end position="226"/>
    </location>
</feature>
<feature type="signal peptide" evidence="3">
    <location>
        <begin position="1"/>
        <end position="36"/>
    </location>
</feature>
<gene>
    <name evidence="5" type="ORF">D0Y96_04935</name>
</gene>
<evidence type="ECO:0000313" key="6">
    <source>
        <dbReference type="Proteomes" id="UP000264702"/>
    </source>
</evidence>
<sequence length="273" mass="28135">MSPAMFRRKRCTFAAAVLLGCAAALLCGSMPGVCQAVKDLPRSTDYVNDFAHVMSPGAKLQLDHLCGEVDHQAHAQIAVVTINTTNGEPIQQYAVELEDAWKVGNKQDRGVILLIAVNDRRRFIETGYGLEGILPDAKVGQIGRQMVPMLRNNDFDGALTLATDEIAQIIADDAGVKLTPLTRQGAATQPQHATPGQIIGGIIFLILIVIFLLWAGGSGLLGFLLGMFFGGGWGGRGGGGGWGGGGDGGSDGGSGFGGWGGGSTGGGGAGGDW</sequence>
<name>A0A372IRF4_9BACT</name>
<comment type="caution">
    <text evidence="5">The sequence shown here is derived from an EMBL/GenBank/DDBJ whole genome shotgun (WGS) entry which is preliminary data.</text>
</comment>
<organism evidence="5 6">
    <name type="scientific">Paracidobacterium acidisoli</name>
    <dbReference type="NCBI Taxonomy" id="2303751"/>
    <lineage>
        <taxon>Bacteria</taxon>
        <taxon>Pseudomonadati</taxon>
        <taxon>Acidobacteriota</taxon>
        <taxon>Terriglobia</taxon>
        <taxon>Terriglobales</taxon>
        <taxon>Acidobacteriaceae</taxon>
        <taxon>Paracidobacterium</taxon>
    </lineage>
</organism>
<dbReference type="AlphaFoldDB" id="A0A372IRF4"/>
<dbReference type="EMBL" id="QVQT01000002">
    <property type="protein sequence ID" value="RFU17495.1"/>
    <property type="molecule type" value="Genomic_DNA"/>
</dbReference>
<evidence type="ECO:0000313" key="5">
    <source>
        <dbReference type="EMBL" id="RFU17495.1"/>
    </source>
</evidence>
<dbReference type="PROSITE" id="PS51257">
    <property type="entry name" value="PROKAR_LIPOPROTEIN"/>
    <property type="match status" value="1"/>
</dbReference>
<reference evidence="5 6" key="1">
    <citation type="submission" date="2018-08" db="EMBL/GenBank/DDBJ databases">
        <title>Acidipila sp. 4G-K13, an acidobacterium isolated from forest soil.</title>
        <authorList>
            <person name="Gao Z.-H."/>
            <person name="Qiu L.-H."/>
        </authorList>
    </citation>
    <scope>NUCLEOTIDE SEQUENCE [LARGE SCALE GENOMIC DNA]</scope>
    <source>
        <strain evidence="5 6">4G-K13</strain>
    </source>
</reference>
<evidence type="ECO:0000256" key="3">
    <source>
        <dbReference type="SAM" id="SignalP"/>
    </source>
</evidence>
<keyword evidence="2" id="KW-0812">Transmembrane</keyword>
<dbReference type="InterPro" id="IPR007621">
    <property type="entry name" value="TPM_dom"/>
</dbReference>
<dbReference type="Gene3D" id="3.10.310.50">
    <property type="match status" value="1"/>
</dbReference>
<accession>A0A372IRF4</accession>
<evidence type="ECO:0000259" key="4">
    <source>
        <dbReference type="Pfam" id="PF04536"/>
    </source>
</evidence>
<proteinExistence type="predicted"/>
<evidence type="ECO:0000256" key="2">
    <source>
        <dbReference type="SAM" id="Phobius"/>
    </source>
</evidence>
<dbReference type="Pfam" id="PF04536">
    <property type="entry name" value="TPM_phosphatase"/>
    <property type="match status" value="1"/>
</dbReference>
<keyword evidence="3" id="KW-0732">Signal</keyword>
<dbReference type="PANTHER" id="PTHR30373:SF2">
    <property type="entry name" value="UPF0603 PROTEIN YGCG"/>
    <property type="match status" value="1"/>
</dbReference>
<protein>
    <submittedName>
        <fullName evidence="5">TPM domain-containing protein</fullName>
    </submittedName>
</protein>
<keyword evidence="6" id="KW-1185">Reference proteome</keyword>
<feature type="chain" id="PRO_5016911092" evidence="3">
    <location>
        <begin position="37"/>
        <end position="273"/>
    </location>
</feature>